<evidence type="ECO:0000259" key="1">
    <source>
        <dbReference type="Pfam" id="PF00501"/>
    </source>
</evidence>
<dbReference type="PANTHER" id="PTHR43767">
    <property type="entry name" value="LONG-CHAIN-FATTY-ACID--COA LIGASE"/>
    <property type="match status" value="1"/>
</dbReference>
<dbReference type="EMBL" id="JAGSOG010000002">
    <property type="protein sequence ID" value="MBR7831784.1"/>
    <property type="molecule type" value="Genomic_DNA"/>
</dbReference>
<evidence type="ECO:0000313" key="3">
    <source>
        <dbReference type="Proteomes" id="UP000675781"/>
    </source>
</evidence>
<reference evidence="2" key="1">
    <citation type="submission" date="2021-04" db="EMBL/GenBank/DDBJ databases">
        <title>Genome based classification of Actinospica acidithermotolerans sp. nov., an actinobacterium isolated from an Indonesian hot spring.</title>
        <authorList>
            <person name="Kusuma A.B."/>
            <person name="Putra K.E."/>
            <person name="Nafisah S."/>
            <person name="Loh J."/>
            <person name="Nouioui I."/>
            <person name="Goodfellow M."/>
        </authorList>
    </citation>
    <scope>NUCLEOTIDE SEQUENCE</scope>
    <source>
        <strain evidence="2">CSCA 57</strain>
    </source>
</reference>
<organism evidence="2 3">
    <name type="scientific">Actinospica durhamensis</name>
    <dbReference type="NCBI Taxonomy" id="1508375"/>
    <lineage>
        <taxon>Bacteria</taxon>
        <taxon>Bacillati</taxon>
        <taxon>Actinomycetota</taxon>
        <taxon>Actinomycetes</taxon>
        <taxon>Catenulisporales</taxon>
        <taxon>Actinospicaceae</taxon>
        <taxon>Actinospica</taxon>
    </lineage>
</organism>
<dbReference type="InterPro" id="IPR042099">
    <property type="entry name" value="ANL_N_sf"/>
</dbReference>
<dbReference type="RefSeq" id="WP_212526316.1">
    <property type="nucleotide sequence ID" value="NZ_JAGSOG010000002.1"/>
</dbReference>
<dbReference type="Pfam" id="PF00501">
    <property type="entry name" value="AMP-binding"/>
    <property type="match status" value="1"/>
</dbReference>
<sequence>MTRLIAPGARLVDAATGGGVDGAQITGRAGEAAAALSALPAGVVFTLIEPQLGSVLRYLGAWEAGRAVLPLDPRAPDTTLAELAERFRPALVTGLDYERAKALAPSLTGYRCAIVPEFGPGLVRDEGATAIPVHPDLGLLLSTSGSTGRPRLVRLSRSAVTANAAAIAAATRIAPDDVAVTALPLFYTYGLSVLNSHLNAGATVVLADGDLTARAFWDTVGAHGVSSLSLVPSQFEILRRLSGRLGGVRTLTASGGRLRERTALDFHGRGADLYVMYGQTEAGPRICVLPPDRLTDKLGSVGPPIPGVRLSIATEDGAQTAEPGVTGEVICRGPGVMMGYADEAAHLALPDLRHGVLRTGDLGRLDGEGHLWLTGRISRIGKVFGVRVNLAAVEQMLGEHGPVAAVAAEDRIRVWIEGLEADPRELVQSLADRFRVHPTGVEVRASSGLPTLPNGKIDYRALESRT</sequence>
<accession>A0A941EQA5</accession>
<keyword evidence="3" id="KW-1185">Reference proteome</keyword>
<name>A0A941EQA5_9ACTN</name>
<dbReference type="InterPro" id="IPR000873">
    <property type="entry name" value="AMP-dep_synth/lig_dom"/>
</dbReference>
<feature type="domain" description="AMP-dependent synthetase/ligase" evidence="1">
    <location>
        <begin position="26"/>
        <end position="340"/>
    </location>
</feature>
<dbReference type="SUPFAM" id="SSF56801">
    <property type="entry name" value="Acetyl-CoA synthetase-like"/>
    <property type="match status" value="1"/>
</dbReference>
<gene>
    <name evidence="2" type="ORF">KDL01_00845</name>
</gene>
<evidence type="ECO:0000313" key="2">
    <source>
        <dbReference type="EMBL" id="MBR7831784.1"/>
    </source>
</evidence>
<dbReference type="InterPro" id="IPR050237">
    <property type="entry name" value="ATP-dep_AMP-bd_enzyme"/>
</dbReference>
<dbReference type="Gene3D" id="3.40.50.12780">
    <property type="entry name" value="N-terminal domain of ligase-like"/>
    <property type="match status" value="1"/>
</dbReference>
<dbReference type="Proteomes" id="UP000675781">
    <property type="component" value="Unassembled WGS sequence"/>
</dbReference>
<proteinExistence type="predicted"/>
<dbReference type="AlphaFoldDB" id="A0A941EQA5"/>
<comment type="caution">
    <text evidence="2">The sequence shown here is derived from an EMBL/GenBank/DDBJ whole genome shotgun (WGS) entry which is preliminary data.</text>
</comment>
<protein>
    <submittedName>
        <fullName evidence="2">AMP-binding protein</fullName>
    </submittedName>
</protein>
<dbReference type="PANTHER" id="PTHR43767:SF1">
    <property type="entry name" value="NONRIBOSOMAL PEPTIDE SYNTHASE PES1 (EUROFUNG)-RELATED"/>
    <property type="match status" value="1"/>
</dbReference>